<dbReference type="InterPro" id="IPR001888">
    <property type="entry name" value="Transposase_1"/>
</dbReference>
<dbReference type="Pfam" id="PF01359">
    <property type="entry name" value="Transposase_1"/>
    <property type="match status" value="1"/>
</dbReference>
<dbReference type="InterPro" id="IPR036397">
    <property type="entry name" value="RNaseH_sf"/>
</dbReference>
<protein>
    <submittedName>
        <fullName evidence="1">Putative mariner transposase</fullName>
    </submittedName>
</protein>
<dbReference type="Proteomes" id="UP000324800">
    <property type="component" value="Unassembled WGS sequence"/>
</dbReference>
<dbReference type="AlphaFoldDB" id="A0A5J4UV92"/>
<name>A0A5J4UV92_9EUKA</name>
<dbReference type="GO" id="GO:0003676">
    <property type="term" value="F:nucleic acid binding"/>
    <property type="evidence" value="ECO:0007669"/>
    <property type="project" value="InterPro"/>
</dbReference>
<dbReference type="Gene3D" id="3.30.420.10">
    <property type="entry name" value="Ribonuclease H-like superfamily/Ribonuclease H"/>
    <property type="match status" value="1"/>
</dbReference>
<dbReference type="OrthoDB" id="616263at2759"/>
<comment type="caution">
    <text evidence="1">The sequence shown here is derived from an EMBL/GenBank/DDBJ whole genome shotgun (WGS) entry which is preliminary data.</text>
</comment>
<dbReference type="PANTHER" id="PTHR46060">
    <property type="entry name" value="MARINER MOS1 TRANSPOSASE-LIKE PROTEIN"/>
    <property type="match status" value="1"/>
</dbReference>
<accession>A0A5J4UV92</accession>
<dbReference type="InterPro" id="IPR052709">
    <property type="entry name" value="Transposase-MT_Hybrid"/>
</dbReference>
<sequence>MTHFRLYEILGNAKGTLARAIDEELDMIKNFISILTSDETWLYLDNPEGSEWIKRGDQPSSAAKKDISSKKVMLTVFWGANKIWFVHVLQEGKTITFKTFIDDILEPHHSMILKERPTLERIYIHYDNERVHNSYFTQRFIDDIQFDRIEHPAYSSDLSPYDYYLFGHMKHIIKGNSFKNAKDAVEAAKRILNGTPQTMLIKAFKNWRTRALFVNYNDDYEQKQHTNIQYRDDV</sequence>
<dbReference type="EMBL" id="SNRW01011860">
    <property type="protein sequence ID" value="KAA6374586.1"/>
    <property type="molecule type" value="Genomic_DNA"/>
</dbReference>
<gene>
    <name evidence="1" type="ORF">EZS28_029887</name>
</gene>
<reference evidence="1 2" key="1">
    <citation type="submission" date="2019-03" db="EMBL/GenBank/DDBJ databases">
        <title>Single cell metagenomics reveals metabolic interactions within the superorganism composed of flagellate Streblomastix strix and complex community of Bacteroidetes bacteria on its surface.</title>
        <authorList>
            <person name="Treitli S.C."/>
            <person name="Kolisko M."/>
            <person name="Husnik F."/>
            <person name="Keeling P."/>
            <person name="Hampl V."/>
        </authorList>
    </citation>
    <scope>NUCLEOTIDE SEQUENCE [LARGE SCALE GENOMIC DNA]</scope>
    <source>
        <strain evidence="1">ST1C</strain>
    </source>
</reference>
<dbReference type="PANTHER" id="PTHR46060:SF1">
    <property type="entry name" value="MARINER MOS1 TRANSPOSASE-LIKE PROTEIN"/>
    <property type="match status" value="1"/>
</dbReference>
<proteinExistence type="predicted"/>
<evidence type="ECO:0000313" key="1">
    <source>
        <dbReference type="EMBL" id="KAA6374586.1"/>
    </source>
</evidence>
<organism evidence="1 2">
    <name type="scientific">Streblomastix strix</name>
    <dbReference type="NCBI Taxonomy" id="222440"/>
    <lineage>
        <taxon>Eukaryota</taxon>
        <taxon>Metamonada</taxon>
        <taxon>Preaxostyla</taxon>
        <taxon>Oxymonadida</taxon>
        <taxon>Streblomastigidae</taxon>
        <taxon>Streblomastix</taxon>
    </lineage>
</organism>
<evidence type="ECO:0000313" key="2">
    <source>
        <dbReference type="Proteomes" id="UP000324800"/>
    </source>
</evidence>